<comment type="caution">
    <text evidence="1">The sequence shown here is derived from an EMBL/GenBank/DDBJ whole genome shotgun (WGS) entry which is preliminary data.</text>
</comment>
<dbReference type="EMBL" id="BARV01034263">
    <property type="protein sequence ID" value="GAI58010.1"/>
    <property type="molecule type" value="Genomic_DNA"/>
</dbReference>
<gene>
    <name evidence="1" type="ORF">S06H3_53701</name>
</gene>
<name>X1R4H5_9ZZZZ</name>
<proteinExistence type="predicted"/>
<reference evidence="1" key="1">
    <citation type="journal article" date="2014" name="Front. Microbiol.">
        <title>High frequency of phylogenetically diverse reductive dehalogenase-homologous genes in deep subseafloor sedimentary metagenomes.</title>
        <authorList>
            <person name="Kawai M."/>
            <person name="Futagami T."/>
            <person name="Toyoda A."/>
            <person name="Takaki Y."/>
            <person name="Nishi S."/>
            <person name="Hori S."/>
            <person name="Arai W."/>
            <person name="Tsubouchi T."/>
            <person name="Morono Y."/>
            <person name="Uchiyama I."/>
            <person name="Ito T."/>
            <person name="Fujiyama A."/>
            <person name="Inagaki F."/>
            <person name="Takami H."/>
        </authorList>
    </citation>
    <scope>NUCLEOTIDE SEQUENCE</scope>
    <source>
        <strain evidence="1">Expedition CK06-06</strain>
    </source>
</reference>
<dbReference type="AlphaFoldDB" id="X1R4H5"/>
<sequence length="101" mass="11030">NPAPLFSLGASQQLGKALVFFNWKGLNVVREYVVPSNPDTIPQQTQRNYLRNAVARIHAAQADAAHPLALIDQTAYAAWQVSFRQLPPGLIRHAGTPSSNV</sequence>
<feature type="non-terminal residue" evidence="1">
    <location>
        <position position="1"/>
    </location>
</feature>
<organism evidence="1">
    <name type="scientific">marine sediment metagenome</name>
    <dbReference type="NCBI Taxonomy" id="412755"/>
    <lineage>
        <taxon>unclassified sequences</taxon>
        <taxon>metagenomes</taxon>
        <taxon>ecological metagenomes</taxon>
    </lineage>
</organism>
<evidence type="ECO:0000313" key="1">
    <source>
        <dbReference type="EMBL" id="GAI58010.1"/>
    </source>
</evidence>
<protein>
    <submittedName>
        <fullName evidence="1">Uncharacterized protein</fullName>
    </submittedName>
</protein>
<accession>X1R4H5</accession>